<dbReference type="RefSeq" id="WP_310456530.1">
    <property type="nucleotide sequence ID" value="NZ_JAVKPH010000005.1"/>
</dbReference>
<organism evidence="1 2">
    <name type="scientific">Ruixingdingia sedimenti</name>
    <dbReference type="NCBI Taxonomy" id="3073604"/>
    <lineage>
        <taxon>Bacteria</taxon>
        <taxon>Pseudomonadati</taxon>
        <taxon>Pseudomonadota</taxon>
        <taxon>Alphaproteobacteria</taxon>
        <taxon>Rhodobacterales</taxon>
        <taxon>Paracoccaceae</taxon>
        <taxon>Ruixingdingia</taxon>
    </lineage>
</organism>
<dbReference type="InterPro" id="IPR045467">
    <property type="entry name" value="DUF6497"/>
</dbReference>
<evidence type="ECO:0000313" key="2">
    <source>
        <dbReference type="Proteomes" id="UP001247754"/>
    </source>
</evidence>
<evidence type="ECO:0000313" key="1">
    <source>
        <dbReference type="EMBL" id="MDR5652281.1"/>
    </source>
</evidence>
<sequence>MAVLALCGAEVAVLALSAGAGRAGDPVAVPSGQRVELYEVIWNDPGENGMAVRFRFIAPQIARDGGTIAPEVALADMDHLCRAHALPEVDRIADPRPDEIIISLSDMPVPFGTTMPEATQFIEVYLIEDGTCVYEGF</sequence>
<dbReference type="Proteomes" id="UP001247754">
    <property type="component" value="Unassembled WGS sequence"/>
</dbReference>
<proteinExistence type="predicted"/>
<gene>
    <name evidence="1" type="ORF">RGD00_06690</name>
</gene>
<protein>
    <submittedName>
        <fullName evidence="1">DUF6497 family protein</fullName>
    </submittedName>
</protein>
<dbReference type="Pfam" id="PF20107">
    <property type="entry name" value="DUF6497"/>
    <property type="match status" value="1"/>
</dbReference>
<dbReference type="EMBL" id="JAVKPH010000005">
    <property type="protein sequence ID" value="MDR5652281.1"/>
    <property type="molecule type" value="Genomic_DNA"/>
</dbReference>
<name>A0ABU1F5Z1_9RHOB</name>
<comment type="caution">
    <text evidence="1">The sequence shown here is derived from an EMBL/GenBank/DDBJ whole genome shotgun (WGS) entry which is preliminary data.</text>
</comment>
<reference evidence="1 2" key="1">
    <citation type="submission" date="2023-09" db="EMBL/GenBank/DDBJ databases">
        <title>Xinfangfangia sedmenti sp. nov., isolated the sedment.</title>
        <authorList>
            <person name="Xu L."/>
        </authorList>
    </citation>
    <scope>NUCLEOTIDE SEQUENCE [LARGE SCALE GENOMIC DNA]</scope>
    <source>
        <strain evidence="1 2">LG-4</strain>
    </source>
</reference>
<keyword evidence="2" id="KW-1185">Reference proteome</keyword>
<accession>A0ABU1F5Z1</accession>